<sequence length="292" mass="30181">MKVFVTGASGFIGSAVVADLLEHGHHVVGLARSEAAAHRVAGAGAEVLRGDLDDPAVLAAGAAAADAVIHLAFHHDFTEYDVAAQLDRRAIAAIGDAIAESGRALVVASGMAGMAQGEILTEDVASLPDSLRTSESAVFALVDRGVRASAVRLPPTVHGEGDHAFIPALIGVARTTNLSPYPGEGSNRWPAVHRRDAATLFRIAAEEAQAGTVLHGVGEEGIRVRDIAEAIADGLGVPTASTSTEVLVERSGFIGAVFAMDIPASNTLTRQRFGWQPTHPGLLDDLAAGHYF</sequence>
<dbReference type="EMBL" id="LWCS01000012">
    <property type="protein sequence ID" value="OAN40675.1"/>
    <property type="molecule type" value="Genomic_DNA"/>
</dbReference>
<comment type="caution">
    <text evidence="2">The sequence shown here is derived from an EMBL/GenBank/DDBJ whole genome shotgun (WGS) entry which is preliminary data.</text>
</comment>
<dbReference type="RefSeq" id="WP_064280534.1">
    <property type="nucleotide sequence ID" value="NZ_LWCS01000012.1"/>
</dbReference>
<feature type="domain" description="NAD-dependent epimerase/dehydratase" evidence="1">
    <location>
        <begin position="3"/>
        <end position="211"/>
    </location>
</feature>
<dbReference type="GO" id="GO:0005737">
    <property type="term" value="C:cytoplasm"/>
    <property type="evidence" value="ECO:0007669"/>
    <property type="project" value="TreeGrafter"/>
</dbReference>
<dbReference type="InterPro" id="IPR051783">
    <property type="entry name" value="NAD(P)-dependent_oxidoreduct"/>
</dbReference>
<organism evidence="2 3">
    <name type="scientific">Mycolicibacterium iranicum</name>
    <name type="common">Mycobacterium iranicum</name>
    <dbReference type="NCBI Taxonomy" id="912594"/>
    <lineage>
        <taxon>Bacteria</taxon>
        <taxon>Bacillati</taxon>
        <taxon>Actinomycetota</taxon>
        <taxon>Actinomycetes</taxon>
        <taxon>Mycobacteriales</taxon>
        <taxon>Mycobacteriaceae</taxon>
        <taxon>Mycolicibacterium</taxon>
    </lineage>
</organism>
<dbReference type="Pfam" id="PF01370">
    <property type="entry name" value="Epimerase"/>
    <property type="match status" value="1"/>
</dbReference>
<protein>
    <submittedName>
        <fullName evidence="2">3-beta hydroxysteroid dehydrogenase</fullName>
    </submittedName>
</protein>
<dbReference type="Gene3D" id="3.40.50.720">
    <property type="entry name" value="NAD(P)-binding Rossmann-like Domain"/>
    <property type="match status" value="1"/>
</dbReference>
<accession>A0A178M0K0</accession>
<dbReference type="AlphaFoldDB" id="A0A178M0K0"/>
<proteinExistence type="predicted"/>
<dbReference type="InterPro" id="IPR001509">
    <property type="entry name" value="Epimerase_deHydtase"/>
</dbReference>
<dbReference type="CDD" id="cd05262">
    <property type="entry name" value="SDR_a7"/>
    <property type="match status" value="1"/>
</dbReference>
<evidence type="ECO:0000313" key="3">
    <source>
        <dbReference type="Proteomes" id="UP000078396"/>
    </source>
</evidence>
<dbReference type="PANTHER" id="PTHR48079:SF6">
    <property type="entry name" value="NAD(P)-BINDING DOMAIN-CONTAINING PROTEIN-RELATED"/>
    <property type="match status" value="1"/>
</dbReference>
<name>A0A178M0K0_MYCIR</name>
<dbReference type="OrthoDB" id="9787292at2"/>
<dbReference type="GO" id="GO:0004029">
    <property type="term" value="F:aldehyde dehydrogenase (NAD+) activity"/>
    <property type="evidence" value="ECO:0007669"/>
    <property type="project" value="TreeGrafter"/>
</dbReference>
<evidence type="ECO:0000313" key="2">
    <source>
        <dbReference type="EMBL" id="OAN40675.1"/>
    </source>
</evidence>
<evidence type="ECO:0000259" key="1">
    <source>
        <dbReference type="Pfam" id="PF01370"/>
    </source>
</evidence>
<reference evidence="2 3" key="1">
    <citation type="submission" date="2016-04" db="EMBL/GenBank/DDBJ databases">
        <title>Draft Genome Sequences of Staphylococcus capitis Strain H36, S. capitis Strain H65, S. cohnii Strain H62, S. hominis Strain H69, Mycobacterium iranicum Strain H39, Plantibacter sp. Strain H53, Pseudomonas oryzihabitans Strain H72, and Microbacterium sp. Strain H83, isolated from residential settings.</title>
        <authorList>
            <person name="Lymperopoulou D."/>
            <person name="Adams R.I."/>
            <person name="Lindow S."/>
            <person name="Coil D.A."/>
            <person name="Jospin G."/>
            <person name="Eisen J.A."/>
        </authorList>
    </citation>
    <scope>NUCLEOTIDE SEQUENCE [LARGE SCALE GENOMIC DNA]</scope>
    <source>
        <strain evidence="2 3">H39</strain>
    </source>
</reference>
<dbReference type="SUPFAM" id="SSF51735">
    <property type="entry name" value="NAD(P)-binding Rossmann-fold domains"/>
    <property type="match status" value="1"/>
</dbReference>
<dbReference type="Proteomes" id="UP000078396">
    <property type="component" value="Unassembled WGS sequence"/>
</dbReference>
<dbReference type="PANTHER" id="PTHR48079">
    <property type="entry name" value="PROTEIN YEEZ"/>
    <property type="match status" value="1"/>
</dbReference>
<gene>
    <name evidence="2" type="ORF">A4X20_13945</name>
</gene>
<dbReference type="InterPro" id="IPR036291">
    <property type="entry name" value="NAD(P)-bd_dom_sf"/>
</dbReference>